<evidence type="ECO:0000256" key="1">
    <source>
        <dbReference type="SAM" id="Phobius"/>
    </source>
</evidence>
<organism evidence="2 3">
    <name type="scientific">Allonocardiopsis opalescens</name>
    <dbReference type="NCBI Taxonomy" id="1144618"/>
    <lineage>
        <taxon>Bacteria</taxon>
        <taxon>Bacillati</taxon>
        <taxon>Actinomycetota</taxon>
        <taxon>Actinomycetes</taxon>
        <taxon>Streptosporangiales</taxon>
        <taxon>Allonocardiopsis</taxon>
    </lineage>
</organism>
<gene>
    <name evidence="2" type="ORF">CLV72_105406</name>
</gene>
<feature type="transmembrane region" description="Helical" evidence="1">
    <location>
        <begin position="114"/>
        <end position="132"/>
    </location>
</feature>
<sequence length="203" mass="21213">MPEMLPSRSLRAAVFAAVCVGVSALGHALSSGHAVPWAVLVAAYFLVYAMAWAVARREQSQFAIGGWLVWGQLALHLLYSTAMPSDGSASASAALSAHASMGMAVPDAGSGGDGGSMLLAHLLAVVVSAWWLRRGEAAGFAFARFVRAVLLGLLARWFDRPPAPDRPRRAPAPAPRPRAAAVRLLRHVVVLRGPPRAPSAAPA</sequence>
<dbReference type="AlphaFoldDB" id="A0A2T0Q2N0"/>
<comment type="caution">
    <text evidence="2">The sequence shown here is derived from an EMBL/GenBank/DDBJ whole genome shotgun (WGS) entry which is preliminary data.</text>
</comment>
<proteinExistence type="predicted"/>
<dbReference type="OrthoDB" id="5191668at2"/>
<keyword evidence="1" id="KW-0812">Transmembrane</keyword>
<protein>
    <submittedName>
        <fullName evidence="2">Uncharacterized protein</fullName>
    </submittedName>
</protein>
<feature type="transmembrane region" description="Helical" evidence="1">
    <location>
        <begin position="34"/>
        <end position="55"/>
    </location>
</feature>
<keyword evidence="1" id="KW-1133">Transmembrane helix</keyword>
<reference evidence="2 3" key="1">
    <citation type="submission" date="2018-03" db="EMBL/GenBank/DDBJ databases">
        <title>Genomic Encyclopedia of Archaeal and Bacterial Type Strains, Phase II (KMG-II): from individual species to whole genera.</title>
        <authorList>
            <person name="Goeker M."/>
        </authorList>
    </citation>
    <scope>NUCLEOTIDE SEQUENCE [LARGE SCALE GENOMIC DNA]</scope>
    <source>
        <strain evidence="2 3">DSM 45601</strain>
    </source>
</reference>
<keyword evidence="1" id="KW-0472">Membrane</keyword>
<keyword evidence="3" id="KW-1185">Reference proteome</keyword>
<accession>A0A2T0Q2N0</accession>
<name>A0A2T0Q2N0_9ACTN</name>
<dbReference type="EMBL" id="PVZC01000005">
    <property type="protein sequence ID" value="PRX98053.1"/>
    <property type="molecule type" value="Genomic_DNA"/>
</dbReference>
<feature type="transmembrane region" description="Helical" evidence="1">
    <location>
        <begin position="62"/>
        <end position="79"/>
    </location>
</feature>
<dbReference type="Proteomes" id="UP000237846">
    <property type="component" value="Unassembled WGS sequence"/>
</dbReference>
<evidence type="ECO:0000313" key="2">
    <source>
        <dbReference type="EMBL" id="PRX98053.1"/>
    </source>
</evidence>
<evidence type="ECO:0000313" key="3">
    <source>
        <dbReference type="Proteomes" id="UP000237846"/>
    </source>
</evidence>